<dbReference type="CDD" id="cd06223">
    <property type="entry name" value="PRTases_typeI"/>
    <property type="match status" value="1"/>
</dbReference>
<evidence type="ECO:0000313" key="4">
    <source>
        <dbReference type="EMBL" id="SPD45386.1"/>
    </source>
</evidence>
<accession>A0A375H378</accession>
<dbReference type="PANTHER" id="PTHR47505:SF1">
    <property type="entry name" value="DNA UTILIZATION PROTEIN YHGH"/>
    <property type="match status" value="1"/>
</dbReference>
<sequence length="285" mass="30135">MQGHGQTGQQGKQEPARGQVLPQAPDEPGRRARWAAAGRQVYACTARAAGAAGHALARAREQLLPSGCALCGAVQRQVVCAPCAADLLRPVRRCPVCALALGRHFHCPACGASPRAFDHAHTLGDYAAPQDQLVLALKFGHALSLAPWLAARLAEGLPRAWDAARHAAPDLIVPVPLAPQRLAARGFNQAWEIARPLARRLGLRADPVLLQRQRDTGSQRALDLAARQVNLRGAFAPTRATRLDGLHVALVDDVMTSGATLHEAAAVLKAQGAARVSVIVALRTP</sequence>
<gene>
    <name evidence="4" type="ORF">CBM2607_10323</name>
</gene>
<protein>
    <submittedName>
        <fullName evidence="4">Putative amidophosphoribosyltransferase, comF/gntX family</fullName>
    </submittedName>
</protein>
<keyword evidence="4" id="KW-0808">Transferase</keyword>
<reference evidence="4 5" key="1">
    <citation type="submission" date="2018-01" db="EMBL/GenBank/DDBJ databases">
        <authorList>
            <person name="Clerissi C."/>
        </authorList>
    </citation>
    <scope>NUCLEOTIDE SEQUENCE [LARGE SCALE GENOMIC DNA]</scope>
    <source>
        <strain evidence="4">Cupriavidus taiwanensis STM 6160</strain>
    </source>
</reference>
<dbReference type="InterPro" id="IPR051910">
    <property type="entry name" value="ComF/GntX_DNA_util-trans"/>
</dbReference>
<dbReference type="EMBL" id="LT984806">
    <property type="protein sequence ID" value="SPD45386.1"/>
    <property type="molecule type" value="Genomic_DNA"/>
</dbReference>
<evidence type="ECO:0000259" key="3">
    <source>
        <dbReference type="Pfam" id="PF00156"/>
    </source>
</evidence>
<evidence type="ECO:0000256" key="2">
    <source>
        <dbReference type="SAM" id="MobiDB-lite"/>
    </source>
</evidence>
<dbReference type="GO" id="GO:0016757">
    <property type="term" value="F:glycosyltransferase activity"/>
    <property type="evidence" value="ECO:0007669"/>
    <property type="project" value="UniProtKB-KW"/>
</dbReference>
<dbReference type="AlphaFoldDB" id="A0A375H378"/>
<dbReference type="Gene3D" id="3.40.50.2020">
    <property type="match status" value="1"/>
</dbReference>
<dbReference type="PANTHER" id="PTHR47505">
    <property type="entry name" value="DNA UTILIZATION PROTEIN YHGH"/>
    <property type="match status" value="1"/>
</dbReference>
<keyword evidence="4" id="KW-0328">Glycosyltransferase</keyword>
<dbReference type="InterPro" id="IPR029057">
    <property type="entry name" value="PRTase-like"/>
</dbReference>
<proteinExistence type="inferred from homology"/>
<name>A0A375H378_9BURK</name>
<feature type="domain" description="Phosphoribosyltransferase" evidence="3">
    <location>
        <begin position="192"/>
        <end position="282"/>
    </location>
</feature>
<dbReference type="Pfam" id="PF00156">
    <property type="entry name" value="Pribosyltran"/>
    <property type="match status" value="1"/>
</dbReference>
<dbReference type="SUPFAM" id="SSF53271">
    <property type="entry name" value="PRTase-like"/>
    <property type="match status" value="1"/>
</dbReference>
<evidence type="ECO:0000313" key="5">
    <source>
        <dbReference type="Proteomes" id="UP000255168"/>
    </source>
</evidence>
<comment type="similarity">
    <text evidence="1">Belongs to the ComF/GntX family.</text>
</comment>
<organism evidence="4 5">
    <name type="scientific">Cupriavidus neocaledonicus</name>
    <dbReference type="NCBI Taxonomy" id="1040979"/>
    <lineage>
        <taxon>Bacteria</taxon>
        <taxon>Pseudomonadati</taxon>
        <taxon>Pseudomonadota</taxon>
        <taxon>Betaproteobacteria</taxon>
        <taxon>Burkholderiales</taxon>
        <taxon>Burkholderiaceae</taxon>
        <taxon>Cupriavidus</taxon>
    </lineage>
</organism>
<dbReference type="RefSeq" id="WP_115678464.1">
    <property type="nucleotide sequence ID" value="NZ_AQUR01000107.1"/>
</dbReference>
<feature type="region of interest" description="Disordered" evidence="2">
    <location>
        <begin position="1"/>
        <end position="32"/>
    </location>
</feature>
<evidence type="ECO:0000256" key="1">
    <source>
        <dbReference type="ARBA" id="ARBA00008007"/>
    </source>
</evidence>
<dbReference type="Proteomes" id="UP000255168">
    <property type="component" value="Chromosome I"/>
</dbReference>
<dbReference type="InterPro" id="IPR000836">
    <property type="entry name" value="PRTase_dom"/>
</dbReference>